<comment type="subcellular location">
    <subcellularLocation>
        <location evidence="1">Nucleus</location>
    </subcellularLocation>
</comment>
<sequence length="630" mass="73572">MFGLSLPCQLIQGPAVRTWNCVAHFANLLWCKFNHIRDPTMPRSRRRHHSRSRTRSRSRSHSCDRDRDTKRRKIDNYESPHKRSDSPEDDEVVEVPVEQEQKTNTSEVNDATEKDGSLNIKTTSGIVTPNKPVTPKQLQKKLLSEEKKKERDRIKEEKLKLLEEKKKIKQEEHEKRMIEKQKKTEQKQKEMEEKQKIKDEKKKKELEEKEMKRKEKEEKEEQKRKEQMEKSMEKQKLAEKKEKTAAAFVNFFTKKSDAQTEEKIKETTSTFMPFEVKSDMRLAPRVRTTLDDCRKLSMLEALKKQDGCTYLDELKSGRKIGKSVKTWPITDPSDDVVIVEDVNPGESIEEQVKIVNKARAKFFKFDGNRRPAYFGTWRKKSSVIKPRKPFEVDNVHFNYDVDSDEDWEEDDSGESLRGSDDDKENDSGNEYEEDNEFFVPHGHLSDDEGNDEDNVSPEAHKAKLKLLKKAFEEEMRSKTEKIKPRVIGCIWYNKDGSNVDSAIDSFLKPLSIISNGPVVIKKRTKFTTPFTVRRSFIRGKELDDEFIPAFLKFVHGSTTNSKALATEFLNSLEKQNLNVNVSKTSLVKKLKRFASWTRCPEGEPALKKYCWFVHKNFSEEYNVDLPCLNN</sequence>
<feature type="compositionally biased region" description="Basic residues" evidence="7">
    <location>
        <begin position="43"/>
        <end position="60"/>
    </location>
</feature>
<dbReference type="AlphaFoldDB" id="A0AAN7Q6I3"/>
<keyword evidence="4" id="KW-0143">Chaperone</keyword>
<dbReference type="EMBL" id="JARPUR010000002">
    <property type="protein sequence ID" value="KAK4883567.1"/>
    <property type="molecule type" value="Genomic_DNA"/>
</dbReference>
<dbReference type="GO" id="GO:0006334">
    <property type="term" value="P:nucleosome assembly"/>
    <property type="evidence" value="ECO:0007669"/>
    <property type="project" value="TreeGrafter"/>
</dbReference>
<evidence type="ECO:0000256" key="7">
    <source>
        <dbReference type="SAM" id="MobiDB-lite"/>
    </source>
</evidence>
<dbReference type="InterPro" id="IPR022043">
    <property type="entry name" value="CAF1A_DD"/>
</dbReference>
<feature type="compositionally biased region" description="Acidic residues" evidence="7">
    <location>
        <begin position="403"/>
        <end position="413"/>
    </location>
</feature>
<comment type="caution">
    <text evidence="10">The sequence shown here is derived from an EMBL/GenBank/DDBJ whole genome shotgun (WGS) entry which is preliminary data.</text>
</comment>
<keyword evidence="5" id="KW-0234">DNA repair</keyword>
<evidence type="ECO:0000259" key="9">
    <source>
        <dbReference type="Pfam" id="PF12253"/>
    </source>
</evidence>
<feature type="region of interest" description="Disordered" evidence="7">
    <location>
        <begin position="403"/>
        <end position="457"/>
    </location>
</feature>
<feature type="compositionally biased region" description="Basic and acidic residues" evidence="7">
    <location>
        <begin position="61"/>
        <end position="86"/>
    </location>
</feature>
<protein>
    <recommendedName>
        <fullName evidence="12">Chromatin assembly factor 1 subunit A</fullName>
    </recommendedName>
</protein>
<keyword evidence="3" id="KW-0227">DNA damage</keyword>
<evidence type="ECO:0000313" key="11">
    <source>
        <dbReference type="Proteomes" id="UP001353858"/>
    </source>
</evidence>
<dbReference type="Pfam" id="PF12253">
    <property type="entry name" value="CAF1A_dimeriz"/>
    <property type="match status" value="1"/>
</dbReference>
<evidence type="ECO:0000313" key="10">
    <source>
        <dbReference type="EMBL" id="KAK4883567.1"/>
    </source>
</evidence>
<feature type="region of interest" description="Disordered" evidence="7">
    <location>
        <begin position="39"/>
        <end position="240"/>
    </location>
</feature>
<dbReference type="PANTHER" id="PTHR15272">
    <property type="entry name" value="CHROMATIN ASSEMBLY FACTOR 1 SUBUNIT A CAF-1 SUBUNIT A"/>
    <property type="match status" value="1"/>
</dbReference>
<feature type="compositionally biased region" description="Basic and acidic residues" evidence="7">
    <location>
        <begin position="142"/>
        <end position="240"/>
    </location>
</feature>
<evidence type="ECO:0000256" key="6">
    <source>
        <dbReference type="ARBA" id="ARBA00023242"/>
    </source>
</evidence>
<dbReference type="Pfam" id="PF11600">
    <property type="entry name" value="CAF1A_acidic"/>
    <property type="match status" value="1"/>
</dbReference>
<dbReference type="GO" id="GO:0005634">
    <property type="term" value="C:nucleus"/>
    <property type="evidence" value="ECO:0007669"/>
    <property type="project" value="UniProtKB-SubCell"/>
</dbReference>
<dbReference type="GO" id="GO:0033186">
    <property type="term" value="C:CAF-1 complex"/>
    <property type="evidence" value="ECO:0007669"/>
    <property type="project" value="TreeGrafter"/>
</dbReference>
<feature type="domain" description="Chromatin assembly factor 1 subunit A dimerization" evidence="9">
    <location>
        <begin position="361"/>
        <end position="430"/>
    </location>
</feature>
<feature type="domain" description="Chromatin assembly factor 1 p150 subunit acidic region" evidence="8">
    <location>
        <begin position="136"/>
        <end position="281"/>
    </location>
</feature>
<reference evidence="11" key="1">
    <citation type="submission" date="2023-01" db="EMBL/GenBank/DDBJ databases">
        <title>Key to firefly adult light organ development and bioluminescence: homeobox transcription factors regulate luciferase expression and transportation to peroxisome.</title>
        <authorList>
            <person name="Fu X."/>
        </authorList>
    </citation>
    <scope>NUCLEOTIDE SEQUENCE [LARGE SCALE GENOMIC DNA]</scope>
</reference>
<evidence type="ECO:0000256" key="1">
    <source>
        <dbReference type="ARBA" id="ARBA00004123"/>
    </source>
</evidence>
<evidence type="ECO:0000256" key="2">
    <source>
        <dbReference type="ARBA" id="ARBA00022705"/>
    </source>
</evidence>
<feature type="compositionally biased region" description="Acidic residues" evidence="7">
    <location>
        <begin position="421"/>
        <end position="436"/>
    </location>
</feature>
<dbReference type="InterPro" id="IPR021644">
    <property type="entry name" value="CAF-1_p150_acidic"/>
</dbReference>
<dbReference type="GO" id="GO:0006281">
    <property type="term" value="P:DNA repair"/>
    <property type="evidence" value="ECO:0007669"/>
    <property type="project" value="UniProtKB-KW"/>
</dbReference>
<gene>
    <name evidence="10" type="ORF">RN001_006886</name>
</gene>
<keyword evidence="6" id="KW-0539">Nucleus</keyword>
<evidence type="ECO:0000256" key="5">
    <source>
        <dbReference type="ARBA" id="ARBA00023204"/>
    </source>
</evidence>
<evidence type="ECO:0000256" key="3">
    <source>
        <dbReference type="ARBA" id="ARBA00022763"/>
    </source>
</evidence>
<accession>A0AAN7Q6I3</accession>
<proteinExistence type="predicted"/>
<evidence type="ECO:0000259" key="8">
    <source>
        <dbReference type="Pfam" id="PF11600"/>
    </source>
</evidence>
<dbReference type="PANTHER" id="PTHR15272:SF0">
    <property type="entry name" value="CHROMATIN ASSEMBLY FACTOR 1 SUBUNIT A"/>
    <property type="match status" value="1"/>
</dbReference>
<keyword evidence="2" id="KW-0235">DNA replication</keyword>
<keyword evidence="11" id="KW-1185">Reference proteome</keyword>
<dbReference type="Proteomes" id="UP001353858">
    <property type="component" value="Unassembled WGS sequence"/>
</dbReference>
<evidence type="ECO:0008006" key="12">
    <source>
        <dbReference type="Google" id="ProtNLM"/>
    </source>
</evidence>
<evidence type="ECO:0000256" key="4">
    <source>
        <dbReference type="ARBA" id="ARBA00023186"/>
    </source>
</evidence>
<name>A0AAN7Q6I3_9COLE</name>
<organism evidence="10 11">
    <name type="scientific">Aquatica leii</name>
    <dbReference type="NCBI Taxonomy" id="1421715"/>
    <lineage>
        <taxon>Eukaryota</taxon>
        <taxon>Metazoa</taxon>
        <taxon>Ecdysozoa</taxon>
        <taxon>Arthropoda</taxon>
        <taxon>Hexapoda</taxon>
        <taxon>Insecta</taxon>
        <taxon>Pterygota</taxon>
        <taxon>Neoptera</taxon>
        <taxon>Endopterygota</taxon>
        <taxon>Coleoptera</taxon>
        <taxon>Polyphaga</taxon>
        <taxon>Elateriformia</taxon>
        <taxon>Elateroidea</taxon>
        <taxon>Lampyridae</taxon>
        <taxon>Luciolinae</taxon>
        <taxon>Aquatica</taxon>
    </lineage>
</organism>
<dbReference type="GO" id="GO:0006260">
    <property type="term" value="P:DNA replication"/>
    <property type="evidence" value="ECO:0007669"/>
    <property type="project" value="UniProtKB-KW"/>
</dbReference>